<sequence length="84" mass="9744">MANTNNNPIDLSKIPRPTRSVEANCLSYTDDAGVQHRIYLRQGELQRASQLYEDKNWAELAKYEPYTNQGYKESDYKTIEQGEN</sequence>
<accession>A0ABR3Z5C9</accession>
<proteinExistence type="predicted"/>
<dbReference type="EMBL" id="JAWCUI010000027">
    <property type="protein sequence ID" value="KAL1895417.1"/>
    <property type="molecule type" value="Genomic_DNA"/>
</dbReference>
<gene>
    <name evidence="1" type="ORF">Sste5346_005223</name>
</gene>
<name>A0ABR3Z5C9_9PEZI</name>
<organism evidence="1 2">
    <name type="scientific">Sporothrix stenoceras</name>
    <dbReference type="NCBI Taxonomy" id="5173"/>
    <lineage>
        <taxon>Eukaryota</taxon>
        <taxon>Fungi</taxon>
        <taxon>Dikarya</taxon>
        <taxon>Ascomycota</taxon>
        <taxon>Pezizomycotina</taxon>
        <taxon>Sordariomycetes</taxon>
        <taxon>Sordariomycetidae</taxon>
        <taxon>Ophiostomatales</taxon>
        <taxon>Ophiostomataceae</taxon>
        <taxon>Sporothrix</taxon>
    </lineage>
</organism>
<reference evidence="1 2" key="1">
    <citation type="journal article" date="2024" name="IMA Fungus">
        <title>IMA Genome - F19 : A genome assembly and annotation guide to empower mycologists, including annotated draft genome sequences of Ceratocystis pirilliformis, Diaporthe australafricana, Fusarium ophioides, Paecilomyces lecythidis, and Sporothrix stenoceras.</title>
        <authorList>
            <person name="Aylward J."/>
            <person name="Wilson A.M."/>
            <person name="Visagie C.M."/>
            <person name="Spraker J."/>
            <person name="Barnes I."/>
            <person name="Buitendag C."/>
            <person name="Ceriani C."/>
            <person name="Del Mar Angel L."/>
            <person name="du Plessis D."/>
            <person name="Fuchs T."/>
            <person name="Gasser K."/>
            <person name="Kramer D."/>
            <person name="Li W."/>
            <person name="Munsamy K."/>
            <person name="Piso A."/>
            <person name="Price J.L."/>
            <person name="Sonnekus B."/>
            <person name="Thomas C."/>
            <person name="van der Nest A."/>
            <person name="van Dijk A."/>
            <person name="van Heerden A."/>
            <person name="van Vuuren N."/>
            <person name="Yilmaz N."/>
            <person name="Duong T.A."/>
            <person name="van der Merwe N.A."/>
            <person name="Wingfield M.J."/>
            <person name="Wingfield B.D."/>
        </authorList>
    </citation>
    <scope>NUCLEOTIDE SEQUENCE [LARGE SCALE GENOMIC DNA]</scope>
    <source>
        <strain evidence="1 2">CMW 5346</strain>
    </source>
</reference>
<evidence type="ECO:0000313" key="2">
    <source>
        <dbReference type="Proteomes" id="UP001583186"/>
    </source>
</evidence>
<comment type="caution">
    <text evidence="1">The sequence shown here is derived from an EMBL/GenBank/DDBJ whole genome shotgun (WGS) entry which is preliminary data.</text>
</comment>
<dbReference type="Proteomes" id="UP001583186">
    <property type="component" value="Unassembled WGS sequence"/>
</dbReference>
<protein>
    <submittedName>
        <fullName evidence="1">Uncharacterized protein</fullName>
    </submittedName>
</protein>
<evidence type="ECO:0000313" key="1">
    <source>
        <dbReference type="EMBL" id="KAL1895417.1"/>
    </source>
</evidence>
<keyword evidence="2" id="KW-1185">Reference proteome</keyword>